<organism evidence="1">
    <name type="scientific">marine sediment metagenome</name>
    <dbReference type="NCBI Taxonomy" id="412755"/>
    <lineage>
        <taxon>unclassified sequences</taxon>
        <taxon>metagenomes</taxon>
        <taxon>ecological metagenomes</taxon>
    </lineage>
</organism>
<feature type="non-terminal residue" evidence="1">
    <location>
        <position position="1"/>
    </location>
</feature>
<protein>
    <recommendedName>
        <fullName evidence="2">SbsA Ig-like domain-containing protein</fullName>
    </recommendedName>
</protein>
<dbReference type="AlphaFoldDB" id="X1TVM3"/>
<sequence>NDANITLPAPGASGSLGSNKNIIIDAKTPSVNNVSSTKPDGFYTTGEEINITITFSEIVYVTGTPQLTLETGSTDYTSGNETDTLIFTYTVASGHTSTDLDYVDENSLTGTIKDSEGLSADLALPTPGTAGSLSHSKDIVIDTDNPTGSITINNGDAWTTSTSATLTFTASDTTSGVDQVRFSNNGSTWFPWEDYDSPRAWALTSGDGTKTVYYEIRDNVGLIAQYTDTIDLDTTVPTGSVIINNGD</sequence>
<gene>
    <name evidence="1" type="ORF">S12H4_49091</name>
</gene>
<evidence type="ECO:0000313" key="1">
    <source>
        <dbReference type="EMBL" id="GAJ09393.1"/>
    </source>
</evidence>
<feature type="non-terminal residue" evidence="1">
    <location>
        <position position="247"/>
    </location>
</feature>
<accession>X1TVM3</accession>
<dbReference type="EMBL" id="BARW01030759">
    <property type="protein sequence ID" value="GAJ09393.1"/>
    <property type="molecule type" value="Genomic_DNA"/>
</dbReference>
<reference evidence="1" key="1">
    <citation type="journal article" date="2014" name="Front. Microbiol.">
        <title>High frequency of phylogenetically diverse reductive dehalogenase-homologous genes in deep subseafloor sedimentary metagenomes.</title>
        <authorList>
            <person name="Kawai M."/>
            <person name="Futagami T."/>
            <person name="Toyoda A."/>
            <person name="Takaki Y."/>
            <person name="Nishi S."/>
            <person name="Hori S."/>
            <person name="Arai W."/>
            <person name="Tsubouchi T."/>
            <person name="Morono Y."/>
            <person name="Uchiyama I."/>
            <person name="Ito T."/>
            <person name="Fujiyama A."/>
            <person name="Inagaki F."/>
            <person name="Takami H."/>
        </authorList>
    </citation>
    <scope>NUCLEOTIDE SEQUENCE</scope>
    <source>
        <strain evidence="1">Expedition CK06-06</strain>
    </source>
</reference>
<proteinExistence type="predicted"/>
<evidence type="ECO:0008006" key="2">
    <source>
        <dbReference type="Google" id="ProtNLM"/>
    </source>
</evidence>
<name>X1TVM3_9ZZZZ</name>
<comment type="caution">
    <text evidence="1">The sequence shown here is derived from an EMBL/GenBank/DDBJ whole genome shotgun (WGS) entry which is preliminary data.</text>
</comment>